<protein>
    <submittedName>
        <fullName evidence="6">Type VI secretion system membrane subunit TssM</fullName>
    </submittedName>
</protein>
<dbReference type="AlphaFoldDB" id="A0A2U2N2G5"/>
<dbReference type="InterPro" id="IPR025743">
    <property type="entry name" value="TssM1_N"/>
</dbReference>
<dbReference type="PANTHER" id="PTHR36153:SF1">
    <property type="entry name" value="TYPE VI SECRETION SYSTEM COMPONENT TSSM1"/>
    <property type="match status" value="1"/>
</dbReference>
<keyword evidence="7" id="KW-1185">Reference proteome</keyword>
<dbReference type="InterPro" id="IPR027417">
    <property type="entry name" value="P-loop_NTPase"/>
</dbReference>
<dbReference type="Pfam" id="PF06744">
    <property type="entry name" value="IcmF_C"/>
    <property type="match status" value="1"/>
</dbReference>
<dbReference type="CDD" id="cd00882">
    <property type="entry name" value="Ras_like_GTPase"/>
    <property type="match status" value="1"/>
</dbReference>
<dbReference type="Proteomes" id="UP000245474">
    <property type="component" value="Unassembled WGS sequence"/>
</dbReference>
<dbReference type="InterPro" id="IPR010623">
    <property type="entry name" value="IcmF_C"/>
</dbReference>
<reference evidence="6 7" key="1">
    <citation type="submission" date="2018-05" db="EMBL/GenBank/DDBJ databases">
        <title>Spiribacter halobius sp. nov., a moderately halophilic bacterium isolated from marine solar saltern.</title>
        <authorList>
            <person name="Zheng W.-S."/>
            <person name="Lu D.-C."/>
            <person name="Du Z.-J."/>
        </authorList>
    </citation>
    <scope>NUCLEOTIDE SEQUENCE [LARGE SCALE GENOMIC DNA]</scope>
    <source>
        <strain evidence="6 7">E85</strain>
    </source>
</reference>
<keyword evidence="1" id="KW-0472">Membrane</keyword>
<dbReference type="PANTHER" id="PTHR36153">
    <property type="entry name" value="INNER MEMBRANE PROTEIN-RELATED"/>
    <property type="match status" value="1"/>
</dbReference>
<dbReference type="InterPro" id="IPR017731">
    <property type="entry name" value="TssM1-like"/>
</dbReference>
<evidence type="ECO:0000259" key="4">
    <source>
        <dbReference type="Pfam" id="PF14331"/>
    </source>
</evidence>
<dbReference type="InterPro" id="IPR053156">
    <property type="entry name" value="T6SS_TssM-like"/>
</dbReference>
<feature type="domain" description="Type VI secretion system component TssM1 N-terminal" evidence="4">
    <location>
        <begin position="175"/>
        <end position="431"/>
    </location>
</feature>
<evidence type="ECO:0000313" key="6">
    <source>
        <dbReference type="EMBL" id="PWG63272.1"/>
    </source>
</evidence>
<evidence type="ECO:0000259" key="2">
    <source>
        <dbReference type="Pfam" id="PF06744"/>
    </source>
</evidence>
<dbReference type="InterPro" id="IPR009612">
    <property type="entry name" value="IcmF-rel"/>
</dbReference>
<evidence type="ECO:0000313" key="7">
    <source>
        <dbReference type="Proteomes" id="UP000245474"/>
    </source>
</evidence>
<feature type="transmembrane region" description="Helical" evidence="1">
    <location>
        <begin position="427"/>
        <end position="445"/>
    </location>
</feature>
<dbReference type="Pfam" id="PF14331">
    <property type="entry name" value="IcmF-related_N"/>
    <property type="match status" value="1"/>
</dbReference>
<sequence>MTLFLCGLVLLALLIWFLGPYLAFADVRPLAGVTGRAVAIATVTGILGGVALLRRQRTRRANRRLRSELVAGAPSDGAGEELRRRFEEAVRFLRESRKGGNLYELPWYVIIGPPGAGKTTALVNSGLSFPLSEKFGKASMRGVGGTRNCDWWFTDEAVLLDTAGRYLSQDTDPGADSSEWRRFLELLARYRKRRPLNGVIVTLSADDLLTMTARTREQHVMAVRRRLDEVQRTLRIRFPVYLMITKCDLVAGFTEYFDDLDLEGRSQVWGITFPHPDTGGEAPADELGREYPRLLARLNERVLQRLDQERDARRRALLFGFPRQMAGLEEALRDFVAEAFSHTAYDRPVMLRGVYLTSGTQEGTPIDRMMGTLARSFGLDAESSGEPQTGQGRSYFLRNLLRDVIFPESGLAGVNWRLEVGRAVAQNVAYVSVLILAGLLVVAWATSYRYNREYLADVESTLEVHRERATMPVPADAGLRDVLPRLDALREVADSAGRHRGDVPLLMGLGLYRGDAVGKVALDAYDQGLRQLLLPRIGLLLEARMRAARAEPKRLYGLLKAYIMLAEPEHQDPAALAAIVRAELARSFDDSPPVARALALHFEALTGREPSPRISSPDTELIARARTALAQASIPVLMMSRLETVYDRDHGHALRLDLEAGLGSEEIFRRSSGVPLSEPVPALYTRAGFEEITGDVGSEMVQAFLRESWVLGEDVLPSGPTARFELSAEFLRHYEQAYIEFWEELLADLEVAPLLDVGQATDVLATLSGPTSPLRQLLATVDRQTHFPEPDSGAAEEAASAARGGRLAGLLDFASEATRDVTGPRPGARISEHFRDLHRMVAGGESGTPPIDGVIALLGELYAQLDSMGSGLGQQDVMTVLSRSGARDALSQLRVDAERAPGPVGEWLGELAGKGQEVALRSLRGELNQRYREQVASECRAVVEGRYPFETNSQRDVPLSDFARLFGPGGAFDRFFQEHLAALVDTGAARWRWRTQDGVPIGIPDSVLEEFQRARAIRDMFFAGGGAEPRLQLRLTPAYLDGRVRRFALTLDGQQLVYRHGPPRGETFTWPGPDSGRVIAEFEDRGGQRPNVRFEGPWALFRALQASGLAAESETRFTATFEAGDYTARVRVAFDTARNPLGRRDWMRFRCPGRL</sequence>
<gene>
    <name evidence="6" type="primary">icmF</name>
    <name evidence="6" type="ORF">DEM34_09360</name>
</gene>
<evidence type="ECO:0000259" key="3">
    <source>
        <dbReference type="Pfam" id="PF06761"/>
    </source>
</evidence>
<evidence type="ECO:0000259" key="5">
    <source>
        <dbReference type="Pfam" id="PF21070"/>
    </source>
</evidence>
<organism evidence="6 7">
    <name type="scientific">Sediminicurvatus halobius</name>
    <dbReference type="NCBI Taxonomy" id="2182432"/>
    <lineage>
        <taxon>Bacteria</taxon>
        <taxon>Pseudomonadati</taxon>
        <taxon>Pseudomonadota</taxon>
        <taxon>Gammaproteobacteria</taxon>
        <taxon>Chromatiales</taxon>
        <taxon>Ectothiorhodospiraceae</taxon>
        <taxon>Sediminicurvatus</taxon>
    </lineage>
</organism>
<dbReference type="Pfam" id="PF21070">
    <property type="entry name" value="IcmF_helical"/>
    <property type="match status" value="1"/>
</dbReference>
<dbReference type="NCBIfam" id="TIGR03348">
    <property type="entry name" value="VI_IcmF"/>
    <property type="match status" value="1"/>
</dbReference>
<name>A0A2U2N2G5_9GAMM</name>
<feature type="domain" description="Type VI secretion system IcmF C-terminal" evidence="2">
    <location>
        <begin position="1034"/>
        <end position="1135"/>
    </location>
</feature>
<dbReference type="Pfam" id="PF06761">
    <property type="entry name" value="IcmF-related"/>
    <property type="match status" value="1"/>
</dbReference>
<feature type="domain" description="IcmF-related" evidence="3">
    <location>
        <begin position="483"/>
        <end position="785"/>
    </location>
</feature>
<dbReference type="SUPFAM" id="SSF52540">
    <property type="entry name" value="P-loop containing nucleoside triphosphate hydrolases"/>
    <property type="match status" value="1"/>
</dbReference>
<dbReference type="InterPro" id="IPR048677">
    <property type="entry name" value="TssM1_hel"/>
</dbReference>
<feature type="domain" description="Type VI secretion system component TssM1 helical" evidence="5">
    <location>
        <begin position="926"/>
        <end position="1026"/>
    </location>
</feature>
<keyword evidence="1" id="KW-1133">Transmembrane helix</keyword>
<evidence type="ECO:0000256" key="1">
    <source>
        <dbReference type="SAM" id="Phobius"/>
    </source>
</evidence>
<accession>A0A2U2N2G5</accession>
<comment type="caution">
    <text evidence="6">The sequence shown here is derived from an EMBL/GenBank/DDBJ whole genome shotgun (WGS) entry which is preliminary data.</text>
</comment>
<keyword evidence="1" id="KW-0812">Transmembrane</keyword>
<feature type="transmembrane region" description="Helical" evidence="1">
    <location>
        <begin position="35"/>
        <end position="53"/>
    </location>
</feature>
<dbReference type="EMBL" id="QFFI01000012">
    <property type="protein sequence ID" value="PWG63272.1"/>
    <property type="molecule type" value="Genomic_DNA"/>
</dbReference>
<proteinExistence type="predicted"/>